<dbReference type="EMBL" id="NXGH01000109">
    <property type="protein sequence ID" value="PRM86846.1"/>
    <property type="molecule type" value="Genomic_DNA"/>
</dbReference>
<comment type="caution">
    <text evidence="2">The sequence shown here is derived from an EMBL/GenBank/DDBJ whole genome shotgun (WGS) entry which is preliminary data.</text>
</comment>
<feature type="domain" description="HTH crp-type" evidence="1">
    <location>
        <begin position="1"/>
        <end position="53"/>
    </location>
</feature>
<dbReference type="GO" id="GO:0003677">
    <property type="term" value="F:DNA binding"/>
    <property type="evidence" value="ECO:0007669"/>
    <property type="project" value="InterPro"/>
</dbReference>
<accession>A0A2S9SJT3</accession>
<evidence type="ECO:0000259" key="1">
    <source>
        <dbReference type="PROSITE" id="PS51063"/>
    </source>
</evidence>
<dbReference type="AlphaFoldDB" id="A0A2S9SJT3"/>
<dbReference type="Pfam" id="PF13545">
    <property type="entry name" value="HTH_Crp_2"/>
    <property type="match status" value="1"/>
</dbReference>
<sequence length="60" mass="7033">MYDIEKSLDSIKQLKIAEILNIREATLSRKISALVKKGIIKKEKRNIKIVNHEKLLQEFI</sequence>
<evidence type="ECO:0000313" key="3">
    <source>
        <dbReference type="Proteomes" id="UP000238649"/>
    </source>
</evidence>
<organism evidence="2 3">
    <name type="scientific">Aliarcobacter cryaerophilus</name>
    <dbReference type="NCBI Taxonomy" id="28198"/>
    <lineage>
        <taxon>Bacteria</taxon>
        <taxon>Pseudomonadati</taxon>
        <taxon>Campylobacterota</taxon>
        <taxon>Epsilonproteobacteria</taxon>
        <taxon>Campylobacterales</taxon>
        <taxon>Arcobacteraceae</taxon>
        <taxon>Aliarcobacter</taxon>
    </lineage>
</organism>
<gene>
    <name evidence="2" type="ORF">CJ671_10760</name>
</gene>
<dbReference type="PROSITE" id="PS51063">
    <property type="entry name" value="HTH_CRP_2"/>
    <property type="match status" value="1"/>
</dbReference>
<dbReference type="SUPFAM" id="SSF46785">
    <property type="entry name" value="Winged helix' DNA-binding domain"/>
    <property type="match status" value="1"/>
</dbReference>
<reference evidence="2 3" key="1">
    <citation type="submission" date="2017-09" db="EMBL/GenBank/DDBJ databases">
        <title>Reassesment of A. cryaerophilus.</title>
        <authorList>
            <person name="Perez-Cataluna A."/>
            <person name="Collado L."/>
            <person name="Salgado O."/>
            <person name="Lefinanco V."/>
            <person name="Figueras M.J."/>
        </authorList>
    </citation>
    <scope>NUCLEOTIDE SEQUENCE [LARGE SCALE GENOMIC DNA]</scope>
    <source>
        <strain evidence="2 3">LMG 9871</strain>
    </source>
</reference>
<protein>
    <recommendedName>
        <fullName evidence="1">HTH crp-type domain-containing protein</fullName>
    </recommendedName>
</protein>
<dbReference type="Proteomes" id="UP000238649">
    <property type="component" value="Unassembled WGS sequence"/>
</dbReference>
<dbReference type="InterPro" id="IPR036390">
    <property type="entry name" value="WH_DNA-bd_sf"/>
</dbReference>
<evidence type="ECO:0000313" key="2">
    <source>
        <dbReference type="EMBL" id="PRM86846.1"/>
    </source>
</evidence>
<name>A0A2S9SJT3_9BACT</name>
<dbReference type="GO" id="GO:0006355">
    <property type="term" value="P:regulation of DNA-templated transcription"/>
    <property type="evidence" value="ECO:0007669"/>
    <property type="project" value="InterPro"/>
</dbReference>
<dbReference type="InterPro" id="IPR012318">
    <property type="entry name" value="HTH_CRP"/>
</dbReference>
<dbReference type="Gene3D" id="1.10.10.10">
    <property type="entry name" value="Winged helix-like DNA-binding domain superfamily/Winged helix DNA-binding domain"/>
    <property type="match status" value="1"/>
</dbReference>
<dbReference type="InterPro" id="IPR036388">
    <property type="entry name" value="WH-like_DNA-bd_sf"/>
</dbReference>
<proteinExistence type="predicted"/>